<comment type="caution">
    <text evidence="3">The sequence shown here is derived from an EMBL/GenBank/DDBJ whole genome shotgun (WGS) entry which is preliminary data.</text>
</comment>
<dbReference type="OrthoDB" id="6075923at2759"/>
<dbReference type="InterPro" id="IPR011657">
    <property type="entry name" value="CNT_C_dom"/>
</dbReference>
<gene>
    <name evidence="3" type="ORF">A0H81_12989</name>
</gene>
<evidence type="ECO:0000313" key="3">
    <source>
        <dbReference type="EMBL" id="OBZ67056.1"/>
    </source>
</evidence>
<dbReference type="EMBL" id="LUGG01000025">
    <property type="protein sequence ID" value="OBZ67056.1"/>
    <property type="molecule type" value="Genomic_DNA"/>
</dbReference>
<feature type="region of interest" description="Disordered" evidence="1">
    <location>
        <begin position="38"/>
        <end position="62"/>
    </location>
</feature>
<name>A0A1C7LSC3_GRIFR</name>
<feature type="domain" description="Concentrative nucleoside transporter C-terminal" evidence="2">
    <location>
        <begin position="1"/>
        <end position="41"/>
    </location>
</feature>
<dbReference type="Proteomes" id="UP000092993">
    <property type="component" value="Unassembled WGS sequence"/>
</dbReference>
<evidence type="ECO:0000313" key="4">
    <source>
        <dbReference type="Proteomes" id="UP000092993"/>
    </source>
</evidence>
<evidence type="ECO:0000256" key="1">
    <source>
        <dbReference type="SAM" id="MobiDB-lite"/>
    </source>
</evidence>
<sequence length="120" mass="13868">MGVPRGEILRVAELLATKLVANEFVGYTDLQAIKASDNPLSRAHTRSPRRRAQRARTVPREDHRAHRCLRHDMRFHFHDAGRGYCRHACVTLDVKWVAYVWEGIGIITIRIPAHLQPRKQ</sequence>
<dbReference type="AlphaFoldDB" id="A0A1C7LSC3"/>
<accession>A0A1C7LSC3</accession>
<feature type="compositionally biased region" description="Basic residues" evidence="1">
    <location>
        <begin position="43"/>
        <end position="54"/>
    </location>
</feature>
<reference evidence="3 4" key="1">
    <citation type="submission" date="2016-03" db="EMBL/GenBank/DDBJ databases">
        <title>Whole genome sequencing of Grifola frondosa 9006-11.</title>
        <authorList>
            <person name="Min B."/>
            <person name="Park H."/>
            <person name="Kim J.-G."/>
            <person name="Cho H."/>
            <person name="Oh Y.-L."/>
            <person name="Kong W.-S."/>
            <person name="Choi I.-G."/>
        </authorList>
    </citation>
    <scope>NUCLEOTIDE SEQUENCE [LARGE SCALE GENOMIC DNA]</scope>
    <source>
        <strain evidence="3 4">9006-11</strain>
    </source>
</reference>
<organism evidence="3 4">
    <name type="scientific">Grifola frondosa</name>
    <name type="common">Maitake</name>
    <name type="synonym">Polyporus frondosus</name>
    <dbReference type="NCBI Taxonomy" id="5627"/>
    <lineage>
        <taxon>Eukaryota</taxon>
        <taxon>Fungi</taxon>
        <taxon>Dikarya</taxon>
        <taxon>Basidiomycota</taxon>
        <taxon>Agaricomycotina</taxon>
        <taxon>Agaricomycetes</taxon>
        <taxon>Polyporales</taxon>
        <taxon>Grifolaceae</taxon>
        <taxon>Grifola</taxon>
    </lineage>
</organism>
<proteinExistence type="predicted"/>
<evidence type="ECO:0000259" key="2">
    <source>
        <dbReference type="Pfam" id="PF07662"/>
    </source>
</evidence>
<dbReference type="Pfam" id="PF07662">
    <property type="entry name" value="Nucleos_tra2_C"/>
    <property type="match status" value="1"/>
</dbReference>
<keyword evidence="4" id="KW-1185">Reference proteome</keyword>
<protein>
    <recommendedName>
        <fullName evidence="2">Concentrative nucleoside transporter C-terminal domain-containing protein</fullName>
    </recommendedName>
</protein>